<evidence type="ECO:0000256" key="1">
    <source>
        <dbReference type="SAM" id="MobiDB-lite"/>
    </source>
</evidence>
<sequence length="269" mass="29495">MGPVLPPRSAMCGPPSHHYSAPLNFRKGFTFTKCTWNTTSSGEKLELDDGTKLSFVEDEDDEEKLPNDDPLAHVYEHLGAVDEVELISLEDGPISGEEMRKARNKLFYQNVQEREETVEIHTLPPPEEEEVKPEPTVLLTSPSGTTPATPVYLVREGNETAESVLPRLLVNISIASDHGSGTVQHSVYVLQVSIPTPPEHVPKPAPQEEPPSSCPPGPPPAPPCPIKCPNSSTFEKYRVVSIIDDDGSESTEEEDYEAMPSTTTLEEET</sequence>
<feature type="compositionally biased region" description="Pro residues" evidence="1">
    <location>
        <begin position="198"/>
        <end position="226"/>
    </location>
</feature>
<dbReference type="EMBL" id="JBEHCU010009785">
    <property type="protein sequence ID" value="KAL1379250.1"/>
    <property type="molecule type" value="Genomic_DNA"/>
</dbReference>
<feature type="compositionally biased region" description="Polar residues" evidence="1">
    <location>
        <begin position="260"/>
        <end position="269"/>
    </location>
</feature>
<protein>
    <submittedName>
        <fullName evidence="2">Uncharacterized protein</fullName>
    </submittedName>
</protein>
<evidence type="ECO:0000313" key="3">
    <source>
        <dbReference type="Proteomes" id="UP001562425"/>
    </source>
</evidence>
<feature type="non-terminal residue" evidence="2">
    <location>
        <position position="269"/>
    </location>
</feature>
<feature type="region of interest" description="Disordered" evidence="1">
    <location>
        <begin position="242"/>
        <end position="269"/>
    </location>
</feature>
<dbReference type="Proteomes" id="UP001562425">
    <property type="component" value="Unassembled WGS sequence"/>
</dbReference>
<feature type="compositionally biased region" description="Acidic residues" evidence="1">
    <location>
        <begin position="243"/>
        <end position="257"/>
    </location>
</feature>
<feature type="region of interest" description="Disordered" evidence="1">
    <location>
        <begin position="198"/>
        <end position="228"/>
    </location>
</feature>
<evidence type="ECO:0000313" key="2">
    <source>
        <dbReference type="EMBL" id="KAL1379250.1"/>
    </source>
</evidence>
<comment type="caution">
    <text evidence="2">The sequence shown here is derived from an EMBL/GenBank/DDBJ whole genome shotgun (WGS) entry which is preliminary data.</text>
</comment>
<proteinExistence type="predicted"/>
<dbReference type="AlphaFoldDB" id="A0ABD1CS44"/>
<reference evidence="2 3" key="1">
    <citation type="submission" date="2024-05" db="EMBL/GenBank/DDBJ databases">
        <title>Culex pipiens pipiens assembly and annotation.</title>
        <authorList>
            <person name="Alout H."/>
            <person name="Durand T."/>
        </authorList>
    </citation>
    <scope>NUCLEOTIDE SEQUENCE [LARGE SCALE GENOMIC DNA]</scope>
    <source>
        <strain evidence="2">HA-2024</strain>
        <tissue evidence="2">Whole body</tissue>
    </source>
</reference>
<keyword evidence="3" id="KW-1185">Reference proteome</keyword>
<accession>A0ABD1CS44</accession>
<name>A0ABD1CS44_CULPP</name>
<gene>
    <name evidence="2" type="ORF">pipiens_000499</name>
</gene>
<organism evidence="2 3">
    <name type="scientific">Culex pipiens pipiens</name>
    <name type="common">Northern house mosquito</name>
    <dbReference type="NCBI Taxonomy" id="38569"/>
    <lineage>
        <taxon>Eukaryota</taxon>
        <taxon>Metazoa</taxon>
        <taxon>Ecdysozoa</taxon>
        <taxon>Arthropoda</taxon>
        <taxon>Hexapoda</taxon>
        <taxon>Insecta</taxon>
        <taxon>Pterygota</taxon>
        <taxon>Neoptera</taxon>
        <taxon>Endopterygota</taxon>
        <taxon>Diptera</taxon>
        <taxon>Nematocera</taxon>
        <taxon>Culicoidea</taxon>
        <taxon>Culicidae</taxon>
        <taxon>Culicinae</taxon>
        <taxon>Culicini</taxon>
        <taxon>Culex</taxon>
        <taxon>Culex</taxon>
    </lineage>
</organism>